<feature type="compositionally biased region" description="Pro residues" evidence="1">
    <location>
        <begin position="176"/>
        <end position="202"/>
    </location>
</feature>
<keyword evidence="4" id="KW-1185">Reference proteome</keyword>
<name>A0AAJ4XIX5_9BASI</name>
<feature type="compositionally biased region" description="Basic and acidic residues" evidence="1">
    <location>
        <begin position="339"/>
        <end position="361"/>
    </location>
</feature>
<feature type="compositionally biased region" description="Pro residues" evidence="1">
    <location>
        <begin position="209"/>
        <end position="235"/>
    </location>
</feature>
<protein>
    <submittedName>
        <fullName evidence="3">Uncharacterized protein</fullName>
    </submittedName>
</protein>
<feature type="region of interest" description="Disordered" evidence="1">
    <location>
        <begin position="318"/>
        <end position="363"/>
    </location>
</feature>
<proteinExistence type="predicted"/>
<feature type="region of interest" description="Disordered" evidence="1">
    <location>
        <begin position="96"/>
        <end position="293"/>
    </location>
</feature>
<dbReference type="AlphaFoldDB" id="A0AAJ4XIX5"/>
<organism evidence="3 4">
    <name type="scientific">Melanopsichium pennsylvanicum</name>
    <dbReference type="NCBI Taxonomy" id="63383"/>
    <lineage>
        <taxon>Eukaryota</taxon>
        <taxon>Fungi</taxon>
        <taxon>Dikarya</taxon>
        <taxon>Basidiomycota</taxon>
        <taxon>Ustilaginomycotina</taxon>
        <taxon>Ustilaginomycetes</taxon>
        <taxon>Ustilaginales</taxon>
        <taxon>Ustilaginaceae</taxon>
        <taxon>Melanopsichium</taxon>
    </lineage>
</organism>
<feature type="compositionally biased region" description="Pro residues" evidence="1">
    <location>
        <begin position="125"/>
        <end position="135"/>
    </location>
</feature>
<feature type="transmembrane region" description="Helical" evidence="2">
    <location>
        <begin position="57"/>
        <end position="75"/>
    </location>
</feature>
<feature type="compositionally biased region" description="Pro residues" evidence="1">
    <location>
        <begin position="143"/>
        <end position="169"/>
    </location>
</feature>
<dbReference type="EMBL" id="OAPG01000003">
    <property type="protein sequence ID" value="SNX83375.1"/>
    <property type="molecule type" value="Genomic_DNA"/>
</dbReference>
<keyword evidence="2" id="KW-0472">Membrane</keyword>
<dbReference type="Proteomes" id="UP001294444">
    <property type="component" value="Unassembled WGS sequence"/>
</dbReference>
<evidence type="ECO:0000313" key="4">
    <source>
        <dbReference type="Proteomes" id="UP001294444"/>
    </source>
</evidence>
<keyword evidence="2" id="KW-0812">Transmembrane</keyword>
<feature type="compositionally biased region" description="Basic residues" evidence="1">
    <location>
        <begin position="96"/>
        <end position="113"/>
    </location>
</feature>
<reference evidence="3" key="1">
    <citation type="submission" date="2023-10" db="EMBL/GenBank/DDBJ databases">
        <authorList>
            <person name="Guldener U."/>
        </authorList>
    </citation>
    <scope>NUCLEOTIDE SEQUENCE</scope>
    <source>
        <strain evidence="3">Mp4</strain>
    </source>
</reference>
<evidence type="ECO:0000256" key="2">
    <source>
        <dbReference type="SAM" id="Phobius"/>
    </source>
</evidence>
<gene>
    <name evidence="3" type="ORF">MEPE_02082</name>
</gene>
<evidence type="ECO:0000256" key="1">
    <source>
        <dbReference type="SAM" id="MobiDB-lite"/>
    </source>
</evidence>
<evidence type="ECO:0000313" key="3">
    <source>
        <dbReference type="EMBL" id="SNX83375.1"/>
    </source>
</evidence>
<sequence length="446" mass="48219">MDLEKEPLQSTSPAESIVDMPSRGVLNEDHLHLRVGQDNGSHRANGRARIFSRGLKGIAILLVAFLTANGFWALFRPELYGHNALFQLSGHDAHHRHKLPHQHHDHPYHRPPPPHHGPPGHGCDHPPPPPHPPHGPFCRDHPPPPPPHHGPPGRGPDHPPPPPHPPHGPPGRDHPPPPPPHHGPPGRGPDHPPPPPHPPHGPPGRDHPPPPPPHHGPPGRGPDHPPPPPHPPHGPPGRDHLPPPPPHHGPPGRGSEHPPPPPPHPHPHPPKGPGKVQECFDLQEGETLEFEAPLEWAGQSVQVAPSLAGSSVIFVWDGEVGPPAPPQHIPRPGSPPPPPHRESTESQEIGDKDQKKPEKKPGHVRYRIQIPSKAEWKDAGIASQDLKICSVRRPDATGIDLFNASGIPPSHARIDPAFQKLAPLFNTTVRLPDKYARAPIRAGSLP</sequence>
<keyword evidence="2" id="KW-1133">Transmembrane helix</keyword>
<feature type="compositionally biased region" description="Pro residues" evidence="1">
    <location>
        <begin position="322"/>
        <end position="338"/>
    </location>
</feature>
<comment type="caution">
    <text evidence="3">The sequence shown here is derived from an EMBL/GenBank/DDBJ whole genome shotgun (WGS) entry which is preliminary data.</text>
</comment>
<accession>A0AAJ4XIX5</accession>